<dbReference type="PIRSF" id="PIRSF000538">
    <property type="entry name" value="GlpK"/>
    <property type="match status" value="1"/>
</dbReference>
<dbReference type="KEGG" id="slw:BRW62_00535"/>
<accession>A0A2D2PZ08</accession>
<dbReference type="Pfam" id="PF00370">
    <property type="entry name" value="FGGY_N"/>
    <property type="match status" value="1"/>
</dbReference>
<dbReference type="PANTHER" id="PTHR10196:SF80">
    <property type="entry name" value="D-RIBULOSE KINASE"/>
    <property type="match status" value="1"/>
</dbReference>
<evidence type="ECO:0000256" key="7">
    <source>
        <dbReference type="ARBA" id="ARBA00051146"/>
    </source>
</evidence>
<evidence type="ECO:0000256" key="1">
    <source>
        <dbReference type="ARBA" id="ARBA00001968"/>
    </source>
</evidence>
<evidence type="ECO:0000256" key="5">
    <source>
        <dbReference type="ARBA" id="ARBA00022777"/>
    </source>
</evidence>
<gene>
    <name evidence="12" type="ORF">BRW62_00535</name>
</gene>
<dbReference type="InterPro" id="IPR043129">
    <property type="entry name" value="ATPase_NBD"/>
</dbReference>
<protein>
    <recommendedName>
        <fullName evidence="9">D-ribulose kinase</fullName>
        <ecNumber evidence="8">2.7.1.47</ecNumber>
    </recommendedName>
</protein>
<sequence>MTITALGIDFGTSGARAIALNAKGEILASTRRTLAQPDNPQEWAATLWELIQEIPLKVRQQIQRIAIDGTSATVLLCNPDGDPISPALLYNDDRAQESLKVLAGIAPANHLVLSATSSLVKLLWLWEHYPTAGGYFLHQADWLAFLLHGQLGISDWHNALKLGYDPAAETYPDWFYHPILAPLQPLLPKVVAPGTVIGTPTRIAQSLGLSSECQICAGTTDSIAAFLASGAHHVGDAVTSLGSTLVLKLLSNRPVQDRAAGIYSHRLGDLWLVGGASNCGAAILGQFFTPTELEHLSRHINPQQPTGLDYYPLLRRGERFPVNDPHLEPRLEPRPAEPHLFLQGLLESLSRIEQQGYQRLQTLGASPLQRVWTAGGGAHNPAWLAIRQQFLGVPVAISPQTEAAYGAALLACGSTNSLQNRQQSYPFTSGC</sequence>
<dbReference type="Gene3D" id="3.30.420.40">
    <property type="match status" value="2"/>
</dbReference>
<dbReference type="CDD" id="cd07783">
    <property type="entry name" value="ASKHA_NBD_FGGY_SePSK_AtXK1-like"/>
    <property type="match status" value="1"/>
</dbReference>
<evidence type="ECO:0000259" key="10">
    <source>
        <dbReference type="Pfam" id="PF00370"/>
    </source>
</evidence>
<comment type="cofactor">
    <cofactor evidence="1">
        <name>a divalent metal cation</name>
        <dbReference type="ChEBI" id="CHEBI:60240"/>
    </cofactor>
</comment>
<dbReference type="Proteomes" id="UP000231057">
    <property type="component" value="Chromosome"/>
</dbReference>
<organism evidence="12 13">
    <name type="scientific">Parathermosynechococcus lividus PCC 6715</name>
    <dbReference type="NCBI Taxonomy" id="1917166"/>
    <lineage>
        <taxon>Bacteria</taxon>
        <taxon>Bacillati</taxon>
        <taxon>Cyanobacteriota</taxon>
        <taxon>Cyanophyceae</taxon>
        <taxon>Acaryochloridales</taxon>
        <taxon>Thermosynechococcaceae</taxon>
        <taxon>Parathermosynechococcus</taxon>
    </lineage>
</organism>
<dbReference type="GO" id="GO:0005997">
    <property type="term" value="P:xylulose metabolic process"/>
    <property type="evidence" value="ECO:0007669"/>
    <property type="project" value="TreeGrafter"/>
</dbReference>
<keyword evidence="5 12" id="KW-0418">Kinase</keyword>
<dbReference type="PANTHER" id="PTHR10196">
    <property type="entry name" value="SUGAR KINASE"/>
    <property type="match status" value="1"/>
</dbReference>
<evidence type="ECO:0000256" key="2">
    <source>
        <dbReference type="ARBA" id="ARBA00009156"/>
    </source>
</evidence>
<dbReference type="GO" id="GO:0005829">
    <property type="term" value="C:cytosol"/>
    <property type="evidence" value="ECO:0007669"/>
    <property type="project" value="TreeGrafter"/>
</dbReference>
<dbReference type="GO" id="GO:0004856">
    <property type="term" value="F:D-xylulokinase activity"/>
    <property type="evidence" value="ECO:0007669"/>
    <property type="project" value="TreeGrafter"/>
</dbReference>
<evidence type="ECO:0000313" key="13">
    <source>
        <dbReference type="Proteomes" id="UP000231057"/>
    </source>
</evidence>
<dbReference type="InterPro" id="IPR000577">
    <property type="entry name" value="Carb_kinase_FGGY"/>
</dbReference>
<evidence type="ECO:0000313" key="12">
    <source>
        <dbReference type="EMBL" id="ATS17482.1"/>
    </source>
</evidence>
<evidence type="ECO:0000256" key="3">
    <source>
        <dbReference type="ARBA" id="ARBA00022679"/>
    </source>
</evidence>
<dbReference type="GO" id="GO:0019150">
    <property type="term" value="F:D-ribulokinase activity"/>
    <property type="evidence" value="ECO:0007669"/>
    <property type="project" value="UniProtKB-EC"/>
</dbReference>
<reference evidence="13" key="2">
    <citation type="journal article" date="2022" name="Front. Microbiol.">
        <title>Comparative Genomic Analysis Revealed Distinct Molecular Components and Organization of CO2-Concentrating Mechanism in Thermophilic Cyanobacteria.</title>
        <authorList>
            <person name="Tang J."/>
            <person name="Zhou H."/>
            <person name="Yao D."/>
            <person name="Riaz S."/>
            <person name="You D."/>
            <person name="Klepacz-Smolka A."/>
            <person name="Daroch M."/>
        </authorList>
    </citation>
    <scope>NUCLEOTIDE SEQUENCE [LARGE SCALE GENOMIC DNA]</scope>
    <source>
        <strain evidence="13">PCC 6715</strain>
    </source>
</reference>
<dbReference type="Pfam" id="PF02782">
    <property type="entry name" value="FGGY_C"/>
    <property type="match status" value="1"/>
</dbReference>
<dbReference type="InterPro" id="IPR018484">
    <property type="entry name" value="FGGY_N"/>
</dbReference>
<dbReference type="InterPro" id="IPR018485">
    <property type="entry name" value="FGGY_C"/>
</dbReference>
<dbReference type="EC" id="2.7.1.47" evidence="8"/>
<evidence type="ECO:0000256" key="4">
    <source>
        <dbReference type="ARBA" id="ARBA00022741"/>
    </source>
</evidence>
<reference evidence="12 13" key="1">
    <citation type="submission" date="2016-11" db="EMBL/GenBank/DDBJ databases">
        <title>Complete genome sequence of thermophilic cyanobacteria strain Synechococcus sp. PCC6715.</title>
        <authorList>
            <person name="Tang J."/>
            <person name="Daroch M."/>
            <person name="Liang Y."/>
            <person name="Jiang D."/>
            <person name="Shah M."/>
        </authorList>
    </citation>
    <scope>NUCLEOTIDE SEQUENCE [LARGE SCALE GENOMIC DNA]</scope>
    <source>
        <strain evidence="12 13">PCC 6715</strain>
    </source>
</reference>
<dbReference type="EMBL" id="CP018092">
    <property type="protein sequence ID" value="ATS17482.1"/>
    <property type="molecule type" value="Genomic_DNA"/>
</dbReference>
<keyword evidence="3" id="KW-0808">Transferase</keyword>
<evidence type="ECO:0000259" key="11">
    <source>
        <dbReference type="Pfam" id="PF02782"/>
    </source>
</evidence>
<dbReference type="OrthoDB" id="9805576at2"/>
<feature type="domain" description="Carbohydrate kinase FGGY N-terminal" evidence="10">
    <location>
        <begin position="5"/>
        <end position="227"/>
    </location>
</feature>
<dbReference type="SUPFAM" id="SSF53067">
    <property type="entry name" value="Actin-like ATPase domain"/>
    <property type="match status" value="2"/>
</dbReference>
<keyword evidence="13" id="KW-1185">Reference proteome</keyword>
<dbReference type="FunFam" id="3.30.420.40:FF:000180">
    <property type="entry name" value="D-ribulose kinase isoform X1"/>
    <property type="match status" value="1"/>
</dbReference>
<keyword evidence="4" id="KW-0547">Nucleotide-binding</keyword>
<evidence type="ECO:0000256" key="6">
    <source>
        <dbReference type="ARBA" id="ARBA00022840"/>
    </source>
</evidence>
<dbReference type="GO" id="GO:0005524">
    <property type="term" value="F:ATP binding"/>
    <property type="evidence" value="ECO:0007669"/>
    <property type="project" value="UniProtKB-KW"/>
</dbReference>
<name>A0A2D2PZ08_PARLV</name>
<comment type="catalytic activity">
    <reaction evidence="7">
        <text>D-ribulose + ATP = D-ribulose 5-phosphate + ADP + H(+)</text>
        <dbReference type="Rhea" id="RHEA:17601"/>
        <dbReference type="ChEBI" id="CHEBI:15378"/>
        <dbReference type="ChEBI" id="CHEBI:17173"/>
        <dbReference type="ChEBI" id="CHEBI:30616"/>
        <dbReference type="ChEBI" id="CHEBI:58121"/>
        <dbReference type="ChEBI" id="CHEBI:456216"/>
        <dbReference type="EC" id="2.7.1.47"/>
    </reaction>
</comment>
<dbReference type="AlphaFoldDB" id="A0A2D2PZ08"/>
<keyword evidence="6" id="KW-0067">ATP-binding</keyword>
<proteinExistence type="inferred from homology"/>
<evidence type="ECO:0000256" key="8">
    <source>
        <dbReference type="ARBA" id="ARBA00066370"/>
    </source>
</evidence>
<comment type="similarity">
    <text evidence="2">Belongs to the FGGY kinase family.</text>
</comment>
<dbReference type="RefSeq" id="WP_099797625.1">
    <property type="nucleotide sequence ID" value="NZ_CP018092.1"/>
</dbReference>
<feature type="domain" description="Carbohydrate kinase FGGY C-terminal" evidence="11">
    <location>
        <begin position="238"/>
        <end position="412"/>
    </location>
</feature>
<evidence type="ECO:0000256" key="9">
    <source>
        <dbReference type="ARBA" id="ARBA00072590"/>
    </source>
</evidence>